<dbReference type="SMART" id="SM01336">
    <property type="entry name" value="zf-PARP"/>
    <property type="match status" value="1"/>
</dbReference>
<feature type="region of interest" description="Disordered" evidence="6">
    <location>
        <begin position="1"/>
        <end position="45"/>
    </location>
</feature>
<keyword evidence="2" id="KW-0479">Metal-binding</keyword>
<keyword evidence="9" id="KW-1185">Reference proteome</keyword>
<dbReference type="InterPro" id="IPR036957">
    <property type="entry name" value="Znf_PARP_sf"/>
</dbReference>
<comment type="subcellular location">
    <subcellularLocation>
        <location evidence="1">Nucleus</location>
    </subcellularLocation>
</comment>
<organism evidence="8 9">
    <name type="scientific">Hypsizygus marmoreus</name>
    <name type="common">White beech mushroom</name>
    <name type="synonym">Agaricus marmoreus</name>
    <dbReference type="NCBI Taxonomy" id="39966"/>
    <lineage>
        <taxon>Eukaryota</taxon>
        <taxon>Fungi</taxon>
        <taxon>Dikarya</taxon>
        <taxon>Basidiomycota</taxon>
        <taxon>Agaricomycotina</taxon>
        <taxon>Agaricomycetes</taxon>
        <taxon>Agaricomycetidae</taxon>
        <taxon>Agaricales</taxon>
        <taxon>Tricholomatineae</taxon>
        <taxon>Lyophyllaceae</taxon>
        <taxon>Hypsizygus</taxon>
    </lineage>
</organism>
<evidence type="ECO:0000313" key="9">
    <source>
        <dbReference type="Proteomes" id="UP000076154"/>
    </source>
</evidence>
<dbReference type="InterPro" id="IPR001510">
    <property type="entry name" value="Znf_PARP"/>
</dbReference>
<dbReference type="SUPFAM" id="SSF57716">
    <property type="entry name" value="Glucocorticoid receptor-like (DNA-binding domain)"/>
    <property type="match status" value="1"/>
</dbReference>
<evidence type="ECO:0000256" key="2">
    <source>
        <dbReference type="ARBA" id="ARBA00022723"/>
    </source>
</evidence>
<dbReference type="GO" id="GO:0005634">
    <property type="term" value="C:nucleus"/>
    <property type="evidence" value="ECO:0007669"/>
    <property type="project" value="UniProtKB-SubCell"/>
</dbReference>
<evidence type="ECO:0000256" key="3">
    <source>
        <dbReference type="ARBA" id="ARBA00022771"/>
    </source>
</evidence>
<protein>
    <recommendedName>
        <fullName evidence="7">PARP-type domain-containing protein</fullName>
    </recommendedName>
</protein>
<dbReference type="GO" id="GO:0008270">
    <property type="term" value="F:zinc ion binding"/>
    <property type="evidence" value="ECO:0007669"/>
    <property type="project" value="UniProtKB-KW"/>
</dbReference>
<evidence type="ECO:0000256" key="5">
    <source>
        <dbReference type="ARBA" id="ARBA00023242"/>
    </source>
</evidence>
<dbReference type="AlphaFoldDB" id="A0A369K3R1"/>
<name>A0A369K3R1_HYPMA</name>
<dbReference type="Gene3D" id="3.30.1740.10">
    <property type="entry name" value="Zinc finger, PARP-type"/>
    <property type="match status" value="1"/>
</dbReference>
<gene>
    <name evidence="8" type="ORF">Hypma_004291</name>
</gene>
<dbReference type="OrthoDB" id="429950at2759"/>
<dbReference type="PROSITE" id="PS50064">
    <property type="entry name" value="ZF_PARP_2"/>
    <property type="match status" value="1"/>
</dbReference>
<accession>A0A369K3R1</accession>
<reference evidence="8" key="1">
    <citation type="submission" date="2018-04" db="EMBL/GenBank/DDBJ databases">
        <title>Whole genome sequencing of Hypsizygus marmoreus.</title>
        <authorList>
            <person name="Choi I.-G."/>
            <person name="Min B."/>
            <person name="Kim J.-G."/>
            <person name="Kim S."/>
            <person name="Oh Y.-L."/>
            <person name="Kong W.-S."/>
            <person name="Park H."/>
            <person name="Jeong J."/>
            <person name="Song E.-S."/>
        </authorList>
    </citation>
    <scope>NUCLEOTIDE SEQUENCE [LARGE SCALE GENOMIC DNA]</scope>
    <source>
        <strain evidence="8">51987-8</strain>
    </source>
</reference>
<dbReference type="InParanoid" id="A0A369K3R1"/>
<dbReference type="Proteomes" id="UP000076154">
    <property type="component" value="Unassembled WGS sequence"/>
</dbReference>
<comment type="caution">
    <text evidence="8">The sequence shown here is derived from an EMBL/GenBank/DDBJ whole genome shotgun (WGS) entry which is preliminary data.</text>
</comment>
<feature type="domain" description="PARP-type" evidence="7">
    <location>
        <begin position="101"/>
        <end position="168"/>
    </location>
</feature>
<evidence type="ECO:0000256" key="6">
    <source>
        <dbReference type="SAM" id="MobiDB-lite"/>
    </source>
</evidence>
<keyword evidence="5" id="KW-0539">Nucleus</keyword>
<evidence type="ECO:0000313" key="8">
    <source>
        <dbReference type="EMBL" id="RDB27275.1"/>
    </source>
</evidence>
<keyword evidence="3" id="KW-0863">Zinc-finger</keyword>
<dbReference type="EMBL" id="LUEZ02000017">
    <property type="protein sequence ID" value="RDB27275.1"/>
    <property type="molecule type" value="Genomic_DNA"/>
</dbReference>
<sequence>MERSHMKLGPPTVARNLDSQFAQSHEDDSPPSMQGISVPSGMRGRGRVEVTASTLVVYMLEKGDPGANTSVKAPNPRHPPPPYVINVSNGKARNRCKGPKQQCGKLIDKGELRMGINRIGKDGKVIGEWRHWSCVTPAALRHLKAQHPTVEEIPGFDILSARYQAQARALYHGDSVDKTPEEILTFEPLSIQQKPAEDQHPGRLVRDAAPQQIPASKAPSEQQESAESLYHGGIAHNAIPQGTPAFEFLSEHPTHARDLHQCGSVDKARPQAKPHGLGISRAEVYAFKHKYSGDSYHTTH</sequence>
<proteinExistence type="predicted"/>
<dbReference type="GO" id="GO:0003677">
    <property type="term" value="F:DNA binding"/>
    <property type="evidence" value="ECO:0007669"/>
    <property type="project" value="InterPro"/>
</dbReference>
<dbReference type="Pfam" id="PF00645">
    <property type="entry name" value="zf-PARP"/>
    <property type="match status" value="1"/>
</dbReference>
<evidence type="ECO:0000256" key="4">
    <source>
        <dbReference type="ARBA" id="ARBA00022833"/>
    </source>
</evidence>
<evidence type="ECO:0000256" key="1">
    <source>
        <dbReference type="ARBA" id="ARBA00004123"/>
    </source>
</evidence>
<evidence type="ECO:0000259" key="7">
    <source>
        <dbReference type="PROSITE" id="PS50064"/>
    </source>
</evidence>
<dbReference type="STRING" id="39966.A0A369K3R1"/>
<keyword evidence="4" id="KW-0862">Zinc</keyword>